<dbReference type="AlphaFoldDB" id="A0A9P1GX32"/>
<dbReference type="GO" id="GO:0005524">
    <property type="term" value="F:ATP binding"/>
    <property type="evidence" value="ECO:0007669"/>
    <property type="project" value="UniProtKB-KW"/>
</dbReference>
<name>A0A9P1GX32_9PEZI</name>
<sequence length="490" mass="54830">MAAVPDQEGRDMAEHDVMEDVDPMVRRSYEDAVNLLNTTQSGFKAVGARTYTAVRERDDLILMEKWLGYIGYSPADINRLNVIHVAGTKGKGTTCAFVNAILQRYHDTGQPPRKIGLYTSPHLVSVRERIRINSEPLSEELFARYFFEVWLAFEEGVDVAIYEVGVGGEFDSTNIVPKPLAVAITTLGIDHQTNLGDTIEQIAWHKAGIMKTAVKAGAFTVDQVPAAMEVLKQRAEEKGVALTVLRGSPAVDKIRLRPNEDFQKKNAQLAVELAYAALSHLNVHVQNEPEQLPDEFVYGLENVTWRGRCEVKITGNQEWCLDGAHNEPSLQVASRWFSKLERESPMESILLFNQQSTRAATPLLETIHQVLCKENGVKFSRAVFCAGVTYKDMTFKPDFVNRNIDPKALASLEAQHIFANAWHRLEPGSEVDVLPSIQHAIDRIREVIGDRHVRVLVTGSFHLVGALCASWREARALPWPARRGRDSRTS</sequence>
<feature type="domain" description="Mur ligase central" evidence="20">
    <location>
        <begin position="85"/>
        <end position="241"/>
    </location>
</feature>
<evidence type="ECO:0000256" key="12">
    <source>
        <dbReference type="ARBA" id="ARBA00022840"/>
    </source>
</evidence>
<comment type="catalytic activity">
    <reaction evidence="16 17">
        <text>(6S)-5,6,7,8-tetrahydrofolyl-(gamma-L-Glu)(n) + L-glutamate + ATP = (6S)-5,6,7,8-tetrahydrofolyl-(gamma-L-Glu)(n+1) + ADP + phosphate + H(+)</text>
        <dbReference type="Rhea" id="RHEA:10580"/>
        <dbReference type="Rhea" id="RHEA-COMP:14738"/>
        <dbReference type="Rhea" id="RHEA-COMP:14740"/>
        <dbReference type="ChEBI" id="CHEBI:15378"/>
        <dbReference type="ChEBI" id="CHEBI:29985"/>
        <dbReference type="ChEBI" id="CHEBI:30616"/>
        <dbReference type="ChEBI" id="CHEBI:43474"/>
        <dbReference type="ChEBI" id="CHEBI:141005"/>
        <dbReference type="ChEBI" id="CHEBI:456216"/>
        <dbReference type="EC" id="6.3.2.17"/>
    </reaction>
</comment>
<dbReference type="InterPro" id="IPR036565">
    <property type="entry name" value="Mur-like_cat_sf"/>
</dbReference>
<evidence type="ECO:0000256" key="2">
    <source>
        <dbReference type="ARBA" id="ARBA00004305"/>
    </source>
</evidence>
<dbReference type="EMBL" id="CALLCH030000004">
    <property type="protein sequence ID" value="CAI4212334.1"/>
    <property type="molecule type" value="Genomic_DNA"/>
</dbReference>
<organism evidence="21 22">
    <name type="scientific">Parascedosporium putredinis</name>
    <dbReference type="NCBI Taxonomy" id="1442378"/>
    <lineage>
        <taxon>Eukaryota</taxon>
        <taxon>Fungi</taxon>
        <taxon>Dikarya</taxon>
        <taxon>Ascomycota</taxon>
        <taxon>Pezizomycotina</taxon>
        <taxon>Sordariomycetes</taxon>
        <taxon>Hypocreomycetidae</taxon>
        <taxon>Microascales</taxon>
        <taxon>Microascaceae</taxon>
        <taxon>Parascedosporium</taxon>
    </lineage>
</organism>
<dbReference type="GO" id="GO:0005759">
    <property type="term" value="C:mitochondrial matrix"/>
    <property type="evidence" value="ECO:0007669"/>
    <property type="project" value="UniProtKB-SubCell"/>
</dbReference>
<dbReference type="InterPro" id="IPR013221">
    <property type="entry name" value="Mur_ligase_cen"/>
</dbReference>
<gene>
    <name evidence="21" type="ORF">PPNO1_LOCUS2100</name>
</gene>
<dbReference type="PIRSF" id="PIRSF038895">
    <property type="entry name" value="FPGS"/>
    <property type="match status" value="1"/>
</dbReference>
<evidence type="ECO:0000256" key="18">
    <source>
        <dbReference type="PIRSR" id="PIRSR038895-1"/>
    </source>
</evidence>
<evidence type="ECO:0000256" key="10">
    <source>
        <dbReference type="ARBA" id="ARBA00022741"/>
    </source>
</evidence>
<dbReference type="GO" id="GO:0005829">
    <property type="term" value="C:cytosol"/>
    <property type="evidence" value="ECO:0007669"/>
    <property type="project" value="TreeGrafter"/>
</dbReference>
<keyword evidence="9 19" id="KW-0479">Metal-binding</keyword>
<dbReference type="InterPro" id="IPR023600">
    <property type="entry name" value="Folylpolyglutamate_synth_euk"/>
</dbReference>
<dbReference type="PANTHER" id="PTHR11136:SF5">
    <property type="entry name" value="FOLYLPOLYGLUTAMATE SYNTHASE, MITOCHONDRIAL"/>
    <property type="match status" value="1"/>
</dbReference>
<evidence type="ECO:0000259" key="20">
    <source>
        <dbReference type="Pfam" id="PF08245"/>
    </source>
</evidence>
<dbReference type="NCBIfam" id="TIGR01499">
    <property type="entry name" value="folC"/>
    <property type="match status" value="1"/>
</dbReference>
<evidence type="ECO:0000256" key="13">
    <source>
        <dbReference type="ARBA" id="ARBA00022842"/>
    </source>
</evidence>
<feature type="binding site" evidence="18">
    <location>
        <position position="322"/>
    </location>
    <ligand>
        <name>ATP</name>
        <dbReference type="ChEBI" id="CHEBI:30616"/>
    </ligand>
</feature>
<keyword evidence="7 17" id="KW-0554">One-carbon metabolism</keyword>
<dbReference type="GO" id="GO:0006730">
    <property type="term" value="P:one-carbon metabolic process"/>
    <property type="evidence" value="ECO:0007669"/>
    <property type="project" value="UniProtKB-KW"/>
</dbReference>
<comment type="caution">
    <text evidence="21">The sequence shown here is derived from an EMBL/GenBank/DDBJ whole genome shotgun (WGS) entry which is preliminary data.</text>
</comment>
<dbReference type="OrthoDB" id="5212574at2759"/>
<dbReference type="InterPro" id="IPR036615">
    <property type="entry name" value="Mur_ligase_C_dom_sf"/>
</dbReference>
<dbReference type="InterPro" id="IPR018109">
    <property type="entry name" value="Folylpolyglutamate_synth_CS"/>
</dbReference>
<dbReference type="SUPFAM" id="SSF53244">
    <property type="entry name" value="MurD-like peptide ligases, peptide-binding domain"/>
    <property type="match status" value="1"/>
</dbReference>
<evidence type="ECO:0000256" key="15">
    <source>
        <dbReference type="ARBA" id="ARBA00023136"/>
    </source>
</evidence>
<comment type="function">
    <text evidence="17">Catalyzes conversion of folates to polyglutamate derivatives allowing concentration of folate compounds in the cell and the intracellular retention of these cofactors, which are important substrates for most of the folate-dependent enzymes that are involved in one-carbon transfer reactions involved in purine, pyrimidine and amino acid synthesis.</text>
</comment>
<protein>
    <recommendedName>
        <fullName evidence="17">Folylpolyglutamate synthase</fullName>
        <ecNumber evidence="17">6.3.2.17</ecNumber>
    </recommendedName>
    <alternativeName>
        <fullName evidence="17">Folylpoly-gamma-glutamate synthetase</fullName>
    </alternativeName>
    <alternativeName>
        <fullName evidence="17">Tetrahydrofolylpolyglutamate synthase</fullName>
    </alternativeName>
</protein>
<proteinExistence type="inferred from homology"/>
<evidence type="ECO:0000313" key="21">
    <source>
        <dbReference type="EMBL" id="CAI4212334.1"/>
    </source>
</evidence>
<dbReference type="PROSITE" id="PS01012">
    <property type="entry name" value="FOLYLPOLYGLU_SYNT_2"/>
    <property type="match status" value="1"/>
</dbReference>
<feature type="binding site" evidence="19">
    <location>
        <position position="163"/>
    </location>
    <ligand>
        <name>Mg(2+)</name>
        <dbReference type="ChEBI" id="CHEBI:18420"/>
        <label>1</label>
    </ligand>
</feature>
<evidence type="ECO:0000256" key="3">
    <source>
        <dbReference type="ARBA" id="ARBA00004496"/>
    </source>
</evidence>
<evidence type="ECO:0000256" key="7">
    <source>
        <dbReference type="ARBA" id="ARBA00022563"/>
    </source>
</evidence>
<dbReference type="Gene3D" id="3.40.1190.10">
    <property type="entry name" value="Mur-like, catalytic domain"/>
    <property type="match status" value="1"/>
</dbReference>
<dbReference type="GO" id="GO:0005743">
    <property type="term" value="C:mitochondrial inner membrane"/>
    <property type="evidence" value="ECO:0007669"/>
    <property type="project" value="UniProtKB-SubCell"/>
</dbReference>
<feature type="binding site" evidence="19">
    <location>
        <position position="120"/>
    </location>
    <ligand>
        <name>Mg(2+)</name>
        <dbReference type="ChEBI" id="CHEBI:18420"/>
        <label>1</label>
    </ligand>
</feature>
<evidence type="ECO:0000256" key="9">
    <source>
        <dbReference type="ARBA" id="ARBA00022723"/>
    </source>
</evidence>
<evidence type="ECO:0000256" key="19">
    <source>
        <dbReference type="PIRSR" id="PIRSR038895-2"/>
    </source>
</evidence>
<evidence type="ECO:0000256" key="14">
    <source>
        <dbReference type="ARBA" id="ARBA00023128"/>
    </source>
</evidence>
<comment type="subcellular location">
    <subcellularLocation>
        <location evidence="3">Cytoplasm</location>
    </subcellularLocation>
    <subcellularLocation>
        <location evidence="1">Mitochondrion inner membrane</location>
    </subcellularLocation>
    <subcellularLocation>
        <location evidence="2">Mitochondrion matrix</location>
    </subcellularLocation>
</comment>
<keyword evidence="10 18" id="KW-0547">Nucleotide-binding</keyword>
<evidence type="ECO:0000256" key="1">
    <source>
        <dbReference type="ARBA" id="ARBA00004273"/>
    </source>
</evidence>
<keyword evidence="8 17" id="KW-0436">Ligase</keyword>
<dbReference type="SUPFAM" id="SSF53623">
    <property type="entry name" value="MurD-like peptide ligases, catalytic domain"/>
    <property type="match status" value="1"/>
</dbReference>
<dbReference type="Gene3D" id="3.90.190.20">
    <property type="entry name" value="Mur ligase, C-terminal domain"/>
    <property type="match status" value="1"/>
</dbReference>
<dbReference type="InterPro" id="IPR001645">
    <property type="entry name" value="Folylpolyglutamate_synth"/>
</dbReference>
<evidence type="ECO:0000313" key="22">
    <source>
        <dbReference type="Proteomes" id="UP000838763"/>
    </source>
</evidence>
<comment type="cofactor">
    <cofactor evidence="17">
        <name>a monovalent cation</name>
        <dbReference type="ChEBI" id="CHEBI:60242"/>
    </cofactor>
    <text evidence="17">A monovalent cation.</text>
</comment>
<comment type="similarity">
    <text evidence="5 17">Belongs to the folylpolyglutamate synthase family.</text>
</comment>
<evidence type="ECO:0000256" key="8">
    <source>
        <dbReference type="ARBA" id="ARBA00022598"/>
    </source>
</evidence>
<feature type="binding site" evidence="18">
    <location>
        <position position="308"/>
    </location>
    <ligand>
        <name>ATP</name>
        <dbReference type="ChEBI" id="CHEBI:30616"/>
    </ligand>
</feature>
<evidence type="ECO:0000256" key="17">
    <source>
        <dbReference type="PIRNR" id="PIRNR038895"/>
    </source>
</evidence>
<feature type="binding site" evidence="19">
    <location>
        <position position="191"/>
    </location>
    <ligand>
        <name>Mg(2+)</name>
        <dbReference type="ChEBI" id="CHEBI:18420"/>
        <label>1</label>
    </ligand>
</feature>
<keyword evidence="12 18" id="KW-0067">ATP-binding</keyword>
<comment type="pathway">
    <text evidence="4 17">Cofactor biosynthesis; tetrahydrofolylpolyglutamate biosynthesis.</text>
</comment>
<dbReference type="GO" id="GO:0004326">
    <property type="term" value="F:tetrahydrofolylpolyglutamate synthase activity"/>
    <property type="evidence" value="ECO:0007669"/>
    <property type="project" value="UniProtKB-EC"/>
</dbReference>
<keyword evidence="11" id="KW-0999">Mitochondrion inner membrane</keyword>
<evidence type="ECO:0000256" key="16">
    <source>
        <dbReference type="ARBA" id="ARBA00047493"/>
    </source>
</evidence>
<evidence type="ECO:0000256" key="4">
    <source>
        <dbReference type="ARBA" id="ARBA00005150"/>
    </source>
</evidence>
<reference evidence="21" key="1">
    <citation type="submission" date="2022-11" db="EMBL/GenBank/DDBJ databases">
        <authorList>
            <person name="Scott C."/>
            <person name="Bruce N."/>
        </authorList>
    </citation>
    <scope>NUCLEOTIDE SEQUENCE</scope>
</reference>
<dbReference type="Proteomes" id="UP000838763">
    <property type="component" value="Unassembled WGS sequence"/>
</dbReference>
<evidence type="ECO:0000256" key="11">
    <source>
        <dbReference type="ARBA" id="ARBA00022792"/>
    </source>
</evidence>
<evidence type="ECO:0000256" key="5">
    <source>
        <dbReference type="ARBA" id="ARBA00008276"/>
    </source>
</evidence>
<dbReference type="Pfam" id="PF08245">
    <property type="entry name" value="Mur_ligase_M"/>
    <property type="match status" value="1"/>
</dbReference>
<keyword evidence="6" id="KW-0963">Cytoplasm</keyword>
<keyword evidence="13 19" id="KW-0460">Magnesium</keyword>
<keyword evidence="15" id="KW-0472">Membrane</keyword>
<dbReference type="PANTHER" id="PTHR11136">
    <property type="entry name" value="FOLYLPOLYGLUTAMATE SYNTHASE-RELATED"/>
    <property type="match status" value="1"/>
</dbReference>
<keyword evidence="22" id="KW-1185">Reference proteome</keyword>
<accession>A0A9P1GX32</accession>
<evidence type="ECO:0000256" key="6">
    <source>
        <dbReference type="ARBA" id="ARBA00022490"/>
    </source>
</evidence>
<dbReference type="EC" id="6.3.2.17" evidence="17"/>
<dbReference type="GO" id="GO:0046872">
    <property type="term" value="F:metal ion binding"/>
    <property type="evidence" value="ECO:0007669"/>
    <property type="project" value="UniProtKB-KW"/>
</dbReference>
<keyword evidence="14" id="KW-0496">Mitochondrion</keyword>